<accession>A0A1J1E5Y0</accession>
<keyword evidence="2" id="KW-1185">Reference proteome</keyword>
<organism evidence="1 2">
    <name type="scientific">Ichthyobacterium seriolicida</name>
    <dbReference type="NCBI Taxonomy" id="242600"/>
    <lineage>
        <taxon>Bacteria</taxon>
        <taxon>Pseudomonadati</taxon>
        <taxon>Bacteroidota</taxon>
        <taxon>Flavobacteriia</taxon>
        <taxon>Flavobacteriales</taxon>
        <taxon>Ichthyobacteriaceae</taxon>
        <taxon>Ichthyobacterium</taxon>
    </lineage>
</organism>
<reference evidence="1 2" key="1">
    <citation type="submission" date="2014-03" db="EMBL/GenBank/DDBJ databases">
        <title>complete genome sequence of Flavobacteriaceae bacterium JBKA-6.</title>
        <authorList>
            <person name="Takano T."/>
            <person name="Nakamura Y."/>
            <person name="Takuma S."/>
            <person name="Yasuike M."/>
            <person name="Matsuyama T."/>
            <person name="Sakai T."/>
            <person name="Fujiwara A."/>
            <person name="Kimoto K."/>
            <person name="Fukuda Y."/>
            <person name="Kondo H."/>
            <person name="Hirono I."/>
            <person name="Nakayasu C."/>
        </authorList>
    </citation>
    <scope>NUCLEOTIDE SEQUENCE [LARGE SCALE GENOMIC DNA]</scope>
    <source>
        <strain evidence="1 2">JBKA-6</strain>
    </source>
</reference>
<sequence length="115" mass="13284">MNDTTININSGLKERWETFKNLNPNKRIKDAAEELEVSELELLSTMCGDSVIRLQPRFKEILTEIKSLGKVMALTRNEYCVHEVKGVYKNPIFKDDNLGLFLGEIDLRFFFKSLA</sequence>
<evidence type="ECO:0000313" key="1">
    <source>
        <dbReference type="EMBL" id="BAV95468.1"/>
    </source>
</evidence>
<dbReference type="InterPro" id="IPR010413">
    <property type="entry name" value="HutX-like"/>
</dbReference>
<dbReference type="Pfam" id="PF06228">
    <property type="entry name" value="ChuX_HutX"/>
    <property type="match status" value="1"/>
</dbReference>
<dbReference type="KEGG" id="ise:JBKA6_1455"/>
<protein>
    <submittedName>
        <fullName evidence="1">Heme ABC transporter</fullName>
    </submittedName>
</protein>
<dbReference type="RefSeq" id="WP_262490685.1">
    <property type="nucleotide sequence ID" value="NZ_AP014564.1"/>
</dbReference>
<gene>
    <name evidence="1" type="ORF">JBKA6_1455</name>
</gene>
<dbReference type="Proteomes" id="UP000243197">
    <property type="component" value="Chromosome"/>
</dbReference>
<dbReference type="AlphaFoldDB" id="A0A1J1E5Y0"/>
<dbReference type="EMBL" id="AP014564">
    <property type="protein sequence ID" value="BAV95468.1"/>
    <property type="molecule type" value="Genomic_DNA"/>
</dbReference>
<evidence type="ECO:0000313" key="2">
    <source>
        <dbReference type="Proteomes" id="UP000243197"/>
    </source>
</evidence>
<name>A0A1J1E5Y0_9FLAO</name>
<dbReference type="InterPro" id="IPR053733">
    <property type="entry name" value="Heme_Transport_Util_sf"/>
</dbReference>
<proteinExistence type="predicted"/>
<dbReference type="SUPFAM" id="SSF144064">
    <property type="entry name" value="Heme iron utilization protein-like"/>
    <property type="match status" value="1"/>
</dbReference>
<dbReference type="Gene3D" id="3.40.1570.10">
    <property type="entry name" value="HemS/ChuS/ChuX like domains"/>
    <property type="match status" value="1"/>
</dbReference>